<evidence type="ECO:0000313" key="2">
    <source>
        <dbReference type="Proteomes" id="UP000612680"/>
    </source>
</evidence>
<dbReference type="SUPFAM" id="SSF53448">
    <property type="entry name" value="Nucleotide-diphospho-sugar transferases"/>
    <property type="match status" value="1"/>
</dbReference>
<dbReference type="Proteomes" id="UP000612680">
    <property type="component" value="Chromosome"/>
</dbReference>
<organism evidence="1 2">
    <name type="scientific">Dyadobacter sandarakinus</name>
    <dbReference type="NCBI Taxonomy" id="2747268"/>
    <lineage>
        <taxon>Bacteria</taxon>
        <taxon>Pseudomonadati</taxon>
        <taxon>Bacteroidota</taxon>
        <taxon>Cytophagia</taxon>
        <taxon>Cytophagales</taxon>
        <taxon>Spirosomataceae</taxon>
        <taxon>Dyadobacter</taxon>
    </lineage>
</organism>
<dbReference type="GO" id="GO:0016740">
    <property type="term" value="F:transferase activity"/>
    <property type="evidence" value="ECO:0007669"/>
    <property type="project" value="UniProtKB-KW"/>
</dbReference>
<protein>
    <submittedName>
        <fullName evidence="1">Nucleotide-diphospho-sugar transferase</fullName>
    </submittedName>
</protein>
<gene>
    <name evidence="1" type="ORF">HWI92_22055</name>
</gene>
<proteinExistence type="predicted"/>
<keyword evidence="1" id="KW-0808">Transferase</keyword>
<name>A0ABX7IBA5_9BACT</name>
<evidence type="ECO:0000313" key="1">
    <source>
        <dbReference type="EMBL" id="QRR03401.1"/>
    </source>
</evidence>
<dbReference type="InterPro" id="IPR029044">
    <property type="entry name" value="Nucleotide-diphossugar_trans"/>
</dbReference>
<reference evidence="1 2" key="1">
    <citation type="submission" date="2020-06" db="EMBL/GenBank/DDBJ databases">
        <title>Dyadobacter sandarakinus sp. nov., isolated from the soil of the Arctic Yellow River Station.</title>
        <authorList>
            <person name="Zhang Y."/>
            <person name="Peng F."/>
        </authorList>
    </citation>
    <scope>NUCLEOTIDE SEQUENCE [LARGE SCALE GENOMIC DNA]</scope>
    <source>
        <strain evidence="1 2">Q3-56</strain>
    </source>
</reference>
<dbReference type="Gene3D" id="3.90.550.10">
    <property type="entry name" value="Spore Coat Polysaccharide Biosynthesis Protein SpsA, Chain A"/>
    <property type="match status" value="1"/>
</dbReference>
<accession>A0ABX7IBA5</accession>
<keyword evidence="2" id="KW-1185">Reference proteome</keyword>
<dbReference type="EMBL" id="CP056775">
    <property type="protein sequence ID" value="QRR03401.1"/>
    <property type="molecule type" value="Genomic_DNA"/>
</dbReference>
<sequence length="304" mass="35638">MYKTLSPVLFIVFNRPDVTALVFDKIRAVRPQRLYIAADGPRPDREEDVYLCQQTRELINVDWDCKVYMLYQQHNLGCKAAVSGAIKWFFSNEPEGIILEDDCLPNESFFRFCDLLLEKYRFDTRIVHISGACLGHEKKFGRASYYFSKITNIWGWASWRRAWQNYDENLMLLENFLKDDLFKYVYENKAVTNRLIESLHQVHTMQLNTWDVQYAFLNFWNNGLCINPNFNMVSNIGFGHLGTHTKDSTSKFANLPLEEIGQLVHPDFFVPIVEADYYVYKKELPTIAERVSNKLKRLLGLALL</sequence>